<dbReference type="InterPro" id="IPR033177">
    <property type="entry name" value="PSD-B"/>
</dbReference>
<feature type="active site" description="Charge relay system; for autoendoproteolytic cleavage activity" evidence="12">
    <location>
        <position position="144"/>
    </location>
</feature>
<keyword evidence="10 12" id="KW-1208">Phospholipid metabolism</keyword>
<evidence type="ECO:0000313" key="13">
    <source>
        <dbReference type="EMBL" id="MDT0616934.1"/>
    </source>
</evidence>
<keyword evidence="4 12" id="KW-0210">Decarboxylase</keyword>
<dbReference type="EC" id="4.1.1.65" evidence="12"/>
<feature type="active site" description="Schiff-base intermediate with substrate; via pyruvic acid; for decarboxylase activity" evidence="12">
    <location>
        <position position="249"/>
    </location>
</feature>
<dbReference type="PANTHER" id="PTHR10067:SF6">
    <property type="entry name" value="PHOSPHATIDYLSERINE DECARBOXYLASE PROENZYME, MITOCHONDRIAL"/>
    <property type="match status" value="1"/>
</dbReference>
<feature type="active site" description="Charge relay system; for autoendoproteolytic cleavage activity" evidence="12">
    <location>
        <position position="88"/>
    </location>
</feature>
<keyword evidence="3 12" id="KW-0444">Lipid biosynthesis</keyword>
<dbReference type="InterPro" id="IPR033178">
    <property type="entry name" value="PSD_type1_pro"/>
</dbReference>
<feature type="chain" id="PRO_5044939118" description="Phosphatidylserine decarboxylase beta chain" evidence="12">
    <location>
        <begin position="1"/>
        <end position="248"/>
    </location>
</feature>
<evidence type="ECO:0000256" key="2">
    <source>
        <dbReference type="ARBA" id="ARBA00022475"/>
    </source>
</evidence>
<evidence type="ECO:0000256" key="10">
    <source>
        <dbReference type="ARBA" id="ARBA00023264"/>
    </source>
</evidence>
<dbReference type="PANTHER" id="PTHR10067">
    <property type="entry name" value="PHOSPHATIDYLSERINE DECARBOXYLASE"/>
    <property type="match status" value="1"/>
</dbReference>
<evidence type="ECO:0000256" key="4">
    <source>
        <dbReference type="ARBA" id="ARBA00022793"/>
    </source>
</evidence>
<reference evidence="13 14" key="1">
    <citation type="submission" date="2023-09" db="EMBL/GenBank/DDBJ databases">
        <authorList>
            <person name="Rey-Velasco X."/>
        </authorList>
    </citation>
    <scope>NUCLEOTIDE SEQUENCE [LARGE SCALE GENOMIC DNA]</scope>
    <source>
        <strain evidence="13 14">P385</strain>
    </source>
</reference>
<feature type="chain" id="PRO_5044939117" description="Phosphatidylserine decarboxylase alpha chain" evidence="12">
    <location>
        <begin position="249"/>
        <end position="285"/>
    </location>
</feature>
<comment type="pathway">
    <text evidence="1">Lipid metabolism.</text>
</comment>
<dbReference type="InterPro" id="IPR003817">
    <property type="entry name" value="PS_Dcarbxylase"/>
</dbReference>
<dbReference type="NCBIfam" id="TIGR00163">
    <property type="entry name" value="PS_decarb"/>
    <property type="match status" value="1"/>
</dbReference>
<keyword evidence="6 12" id="KW-0472">Membrane</keyword>
<comment type="pathway">
    <text evidence="12">Phospholipid metabolism; phosphatidylethanolamine biosynthesis; phosphatidylethanolamine from CDP-diacylglycerol: step 2/2.</text>
</comment>
<dbReference type="GO" id="GO:0004609">
    <property type="term" value="F:phosphatidylserine decarboxylase activity"/>
    <property type="evidence" value="ECO:0007669"/>
    <property type="project" value="UniProtKB-EC"/>
</dbReference>
<evidence type="ECO:0000256" key="12">
    <source>
        <dbReference type="HAMAP-Rule" id="MF_00662"/>
    </source>
</evidence>
<comment type="function">
    <text evidence="12">Catalyzes the formation of phosphatidylethanolamine (PtdEtn) from phosphatidylserine (PtdSer).</text>
</comment>
<protein>
    <recommendedName>
        <fullName evidence="12">Phosphatidylserine decarboxylase proenzyme</fullName>
        <ecNumber evidence="12">4.1.1.65</ecNumber>
    </recommendedName>
    <component>
        <recommendedName>
            <fullName evidence="12">Phosphatidylserine decarboxylase alpha chain</fullName>
        </recommendedName>
    </component>
    <component>
        <recommendedName>
            <fullName evidence="12">Phosphatidylserine decarboxylase beta chain</fullName>
        </recommendedName>
    </component>
</protein>
<comment type="PTM">
    <text evidence="12">Is synthesized initially as an inactive proenzyme. Formation of the active enzyme involves a self-maturation process in which the active site pyruvoyl group is generated from an internal serine residue via an autocatalytic post-translational modification. Two non-identical subunits are generated from the proenzyme in this reaction, and the pyruvate is formed at the N-terminus of the alpha chain, which is derived from the carboxyl end of the proenzyme. The autoendoproteolytic cleavage occurs by a canonical serine protease mechanism, in which the side chain hydroxyl group of the serine supplies its oxygen atom to form the C-terminus of the beta chain, while the remainder of the serine residue undergoes an oxidative deamination to produce ammonia and the pyruvoyl prosthetic group on the alpha chain. During this reaction, the Ser that is part of the protease active site of the proenzyme becomes the pyruvoyl prosthetic group, which constitutes an essential element of the active site of the mature decarboxylase.</text>
</comment>
<organism evidence="13 14">
    <name type="scientific">Spectribacter acetivorans</name>
    <dbReference type="NCBI Taxonomy" id="3075603"/>
    <lineage>
        <taxon>Bacteria</taxon>
        <taxon>Pseudomonadati</taxon>
        <taxon>Pseudomonadota</taxon>
        <taxon>Gammaproteobacteria</taxon>
        <taxon>Salinisphaerales</taxon>
        <taxon>Salinisphaeraceae</taxon>
        <taxon>Spectribacter</taxon>
    </lineage>
</organism>
<keyword evidence="14" id="KW-1185">Reference proteome</keyword>
<feature type="active site" description="Charge relay system; for autoendoproteolytic cleavage activity" evidence="12">
    <location>
        <position position="249"/>
    </location>
</feature>
<accession>A0ABU3B3Y7</accession>
<comment type="subunit">
    <text evidence="12">Heterodimer of a large membrane-associated beta subunit and a small pyruvoyl-containing alpha subunit.</text>
</comment>
<comment type="caution">
    <text evidence="13">The sequence shown here is derived from an EMBL/GenBank/DDBJ whole genome shotgun (WGS) entry which is preliminary data.</text>
</comment>
<keyword evidence="11 12" id="KW-0670">Pyruvate</keyword>
<keyword evidence="5 12" id="KW-0443">Lipid metabolism</keyword>
<gene>
    <name evidence="13" type="primary">asd</name>
    <name evidence="12" type="synonym">psd</name>
    <name evidence="13" type="ORF">RM531_00460</name>
</gene>
<evidence type="ECO:0000256" key="8">
    <source>
        <dbReference type="ARBA" id="ARBA00023209"/>
    </source>
</evidence>
<dbReference type="HAMAP" id="MF_00662">
    <property type="entry name" value="PS_decarb_PSD_B_type1"/>
    <property type="match status" value="1"/>
</dbReference>
<dbReference type="Proteomes" id="UP001259982">
    <property type="component" value="Unassembled WGS sequence"/>
</dbReference>
<comment type="subcellular location">
    <subcellularLocation>
        <location evidence="12">Cell membrane</location>
        <topology evidence="12">Peripheral membrane protein</topology>
    </subcellularLocation>
</comment>
<evidence type="ECO:0000256" key="6">
    <source>
        <dbReference type="ARBA" id="ARBA00023136"/>
    </source>
</evidence>
<dbReference type="EMBL" id="JAVRHY010000001">
    <property type="protein sequence ID" value="MDT0616934.1"/>
    <property type="molecule type" value="Genomic_DNA"/>
</dbReference>
<evidence type="ECO:0000256" key="3">
    <source>
        <dbReference type="ARBA" id="ARBA00022516"/>
    </source>
</evidence>
<evidence type="ECO:0000256" key="5">
    <source>
        <dbReference type="ARBA" id="ARBA00023098"/>
    </source>
</evidence>
<keyword evidence="8 12" id="KW-0594">Phospholipid biosynthesis</keyword>
<evidence type="ECO:0000256" key="9">
    <source>
        <dbReference type="ARBA" id="ARBA00023239"/>
    </source>
</evidence>
<sequence>MHPFALLQQLLPTRLLSRLMHSIASSRYRPLKNLLIRAFMKLFRIDLSEAVMRDPLAYESFNAFFTRALKPAARPLPEDPAGVASPVDGTLGQFGELERDRLLQAKGMTYSAAELLGDADAAAPFLGGRFATIYLAPTNYHRVHMPLTGTLRQTRYVPGRLFGVNPMSVRGISRLFTRNERLVCLFDTAAGPMAVVLVGAFCVGGMETVWSGTVTPPHRRSGGVTDWPVENTATRLGRGDEMGQFNLGSTVILLLGAGAADWASHLKPDAPVRMGQSLGHLTPGA</sequence>
<evidence type="ECO:0000313" key="14">
    <source>
        <dbReference type="Proteomes" id="UP001259982"/>
    </source>
</evidence>
<keyword evidence="9 12" id="KW-0456">Lyase</keyword>
<keyword evidence="7 12" id="KW-0865">Zymogen</keyword>
<feature type="modified residue" description="Pyruvic acid (Ser); by autocatalysis" evidence="12">
    <location>
        <position position="249"/>
    </location>
</feature>
<comment type="catalytic activity">
    <reaction evidence="12">
        <text>a 1,2-diacyl-sn-glycero-3-phospho-L-serine + H(+) = a 1,2-diacyl-sn-glycero-3-phosphoethanolamine + CO2</text>
        <dbReference type="Rhea" id="RHEA:20828"/>
        <dbReference type="ChEBI" id="CHEBI:15378"/>
        <dbReference type="ChEBI" id="CHEBI:16526"/>
        <dbReference type="ChEBI" id="CHEBI:57262"/>
        <dbReference type="ChEBI" id="CHEBI:64612"/>
        <dbReference type="EC" id="4.1.1.65"/>
    </reaction>
</comment>
<comment type="similarity">
    <text evidence="12">Belongs to the phosphatidylserine decarboxylase family. PSD-B subfamily. Prokaryotic type I sub-subfamily.</text>
</comment>
<dbReference type="Pfam" id="PF02666">
    <property type="entry name" value="PS_Dcarbxylase"/>
    <property type="match status" value="1"/>
</dbReference>
<evidence type="ECO:0000256" key="1">
    <source>
        <dbReference type="ARBA" id="ARBA00005189"/>
    </source>
</evidence>
<dbReference type="RefSeq" id="WP_311656456.1">
    <property type="nucleotide sequence ID" value="NZ_JAVRHY010000001.1"/>
</dbReference>
<evidence type="ECO:0000256" key="11">
    <source>
        <dbReference type="ARBA" id="ARBA00023317"/>
    </source>
</evidence>
<evidence type="ECO:0000256" key="7">
    <source>
        <dbReference type="ARBA" id="ARBA00023145"/>
    </source>
</evidence>
<proteinExistence type="inferred from homology"/>
<name>A0ABU3B3Y7_9GAMM</name>
<feature type="site" description="Cleavage (non-hydrolytic); by autocatalysis" evidence="12">
    <location>
        <begin position="248"/>
        <end position="249"/>
    </location>
</feature>
<keyword evidence="2 12" id="KW-1003">Cell membrane</keyword>
<comment type="cofactor">
    <cofactor evidence="12">
        <name>pyruvate</name>
        <dbReference type="ChEBI" id="CHEBI:15361"/>
    </cofactor>
    <text evidence="12">Binds 1 pyruvoyl group covalently per subunit.</text>
</comment>